<protein>
    <recommendedName>
        <fullName evidence="2">FNIP repeat-containing protein</fullName>
    </recommendedName>
</protein>
<accession>A0A3G5A051</accession>
<sequence>MSETIRGFKVYDDLIPEGYKPRDAKHITIEQNSRNILKSFTIIPEGIVMLTLTGYNTTPFTNIEYPKSLRMIKIIGRERYRILQVSDINLPEYLHTLFLLNCEFIFDVKLPSNLHTLYLSGVHHCADFKLPPSLRILSSRSPHDNLDNLPPELEILITGYKKLPITNLPTTLKKIVLPYALDHANMISNIKVPYGCEFMITRYIDI</sequence>
<dbReference type="SUPFAM" id="SSF52058">
    <property type="entry name" value="L domain-like"/>
    <property type="match status" value="1"/>
</dbReference>
<evidence type="ECO:0008006" key="2">
    <source>
        <dbReference type="Google" id="ProtNLM"/>
    </source>
</evidence>
<reference evidence="1" key="1">
    <citation type="submission" date="2018-10" db="EMBL/GenBank/DDBJ databases">
        <title>Hidden diversity of soil giant viruses.</title>
        <authorList>
            <person name="Schulz F."/>
            <person name="Alteio L."/>
            <person name="Goudeau D."/>
            <person name="Ryan E.M."/>
            <person name="Malmstrom R.R."/>
            <person name="Blanchard J."/>
            <person name="Woyke T."/>
        </authorList>
    </citation>
    <scope>NUCLEOTIDE SEQUENCE</scope>
    <source>
        <strain evidence="1">GAV1</strain>
    </source>
</reference>
<gene>
    <name evidence="1" type="ORF">Gaeavirus1_31</name>
</gene>
<dbReference type="EMBL" id="MK072199">
    <property type="protein sequence ID" value="AYV79894.1"/>
    <property type="molecule type" value="Genomic_DNA"/>
</dbReference>
<proteinExistence type="predicted"/>
<name>A0A3G5A051_9VIRU</name>
<organism evidence="1">
    <name type="scientific">Gaeavirus sp</name>
    <dbReference type="NCBI Taxonomy" id="2487767"/>
    <lineage>
        <taxon>Viruses</taxon>
        <taxon>Varidnaviria</taxon>
        <taxon>Bamfordvirae</taxon>
        <taxon>Nucleocytoviricota</taxon>
        <taxon>Megaviricetes</taxon>
        <taxon>Imitervirales</taxon>
        <taxon>Mimiviridae</taxon>
        <taxon>Klosneuvirinae</taxon>
    </lineage>
</organism>
<evidence type="ECO:0000313" key="1">
    <source>
        <dbReference type="EMBL" id="AYV79894.1"/>
    </source>
</evidence>